<comment type="caution">
    <text evidence="1">The sequence shown here is derived from an EMBL/GenBank/DDBJ whole genome shotgun (WGS) entry which is preliminary data.</text>
</comment>
<evidence type="ECO:0000313" key="2">
    <source>
        <dbReference type="Proteomes" id="UP001153334"/>
    </source>
</evidence>
<accession>A0ACC2I7X5</accession>
<reference evidence="1" key="1">
    <citation type="submission" date="2022-11" db="EMBL/GenBank/DDBJ databases">
        <title>Genome Sequence of Nemania bipapillata.</title>
        <authorList>
            <person name="Buettner E."/>
        </authorList>
    </citation>
    <scope>NUCLEOTIDE SEQUENCE</scope>
    <source>
        <strain evidence="1">CP14</strain>
    </source>
</reference>
<proteinExistence type="predicted"/>
<dbReference type="Proteomes" id="UP001153334">
    <property type="component" value="Unassembled WGS sequence"/>
</dbReference>
<evidence type="ECO:0000313" key="1">
    <source>
        <dbReference type="EMBL" id="KAJ8111285.1"/>
    </source>
</evidence>
<dbReference type="EMBL" id="JAPESX010001811">
    <property type="protein sequence ID" value="KAJ8111285.1"/>
    <property type="molecule type" value="Genomic_DNA"/>
</dbReference>
<name>A0ACC2I7X5_9PEZI</name>
<organism evidence="1 2">
    <name type="scientific">Nemania bipapillata</name>
    <dbReference type="NCBI Taxonomy" id="110536"/>
    <lineage>
        <taxon>Eukaryota</taxon>
        <taxon>Fungi</taxon>
        <taxon>Dikarya</taxon>
        <taxon>Ascomycota</taxon>
        <taxon>Pezizomycotina</taxon>
        <taxon>Sordariomycetes</taxon>
        <taxon>Xylariomycetidae</taxon>
        <taxon>Xylariales</taxon>
        <taxon>Xylariaceae</taxon>
        <taxon>Nemania</taxon>
    </lineage>
</organism>
<keyword evidence="2" id="KW-1185">Reference proteome</keyword>
<sequence length="94" mass="10110">MPPLPPPPIPEKYNVPPAMLGATLSVSSPMSSAQVINLAREAMKTALQDNESQAAEASGVSNELKPGVTIDLSRNNIQYLPDEVVDIIKNELER</sequence>
<protein>
    <submittedName>
        <fullName evidence="1">Uncharacterized protein</fullName>
    </submittedName>
</protein>
<gene>
    <name evidence="1" type="ORF">ONZ43_g5659</name>
</gene>